<evidence type="ECO:0000313" key="2">
    <source>
        <dbReference type="EMBL" id="KAJ6812340.1"/>
    </source>
</evidence>
<dbReference type="Proteomes" id="UP001140949">
    <property type="component" value="Unassembled WGS sequence"/>
</dbReference>
<feature type="compositionally biased region" description="Low complexity" evidence="1">
    <location>
        <begin position="78"/>
        <end position="90"/>
    </location>
</feature>
<organism evidence="2 3">
    <name type="scientific">Iris pallida</name>
    <name type="common">Sweet iris</name>
    <dbReference type="NCBI Taxonomy" id="29817"/>
    <lineage>
        <taxon>Eukaryota</taxon>
        <taxon>Viridiplantae</taxon>
        <taxon>Streptophyta</taxon>
        <taxon>Embryophyta</taxon>
        <taxon>Tracheophyta</taxon>
        <taxon>Spermatophyta</taxon>
        <taxon>Magnoliopsida</taxon>
        <taxon>Liliopsida</taxon>
        <taxon>Asparagales</taxon>
        <taxon>Iridaceae</taxon>
        <taxon>Iridoideae</taxon>
        <taxon>Irideae</taxon>
        <taxon>Iris</taxon>
    </lineage>
</organism>
<comment type="caution">
    <text evidence="2">The sequence shown here is derived from an EMBL/GenBank/DDBJ whole genome shotgun (WGS) entry which is preliminary data.</text>
</comment>
<sequence length="108" mass="12215">MICRNTWIGMKDGRHERQTVGPCIEHRRIRFRFCSFLRITCNSATYIFNYSEFHEVGDAVIIRTKKHNGPVSPLPRDGASSGALSPSASGNLQVSLLHTEWSRALKKV</sequence>
<reference evidence="2" key="2">
    <citation type="submission" date="2023-04" db="EMBL/GenBank/DDBJ databases">
        <authorList>
            <person name="Bruccoleri R.E."/>
            <person name="Oakeley E.J."/>
            <person name="Faust A.-M."/>
            <person name="Dessus-Babus S."/>
            <person name="Altorfer M."/>
            <person name="Burckhardt D."/>
            <person name="Oertli M."/>
            <person name="Naumann U."/>
            <person name="Petersen F."/>
            <person name="Wong J."/>
        </authorList>
    </citation>
    <scope>NUCLEOTIDE SEQUENCE</scope>
    <source>
        <strain evidence="2">GSM-AAB239-AS_SAM_17_03QT</strain>
        <tissue evidence="2">Leaf</tissue>
    </source>
</reference>
<accession>A0AAX6F7F5</accession>
<evidence type="ECO:0000256" key="1">
    <source>
        <dbReference type="SAM" id="MobiDB-lite"/>
    </source>
</evidence>
<dbReference type="AlphaFoldDB" id="A0AAX6F7F5"/>
<reference evidence="2" key="1">
    <citation type="journal article" date="2023" name="GigaByte">
        <title>Genome assembly of the bearded iris, Iris pallida Lam.</title>
        <authorList>
            <person name="Bruccoleri R.E."/>
            <person name="Oakeley E.J."/>
            <person name="Faust A.M.E."/>
            <person name="Altorfer M."/>
            <person name="Dessus-Babus S."/>
            <person name="Burckhardt D."/>
            <person name="Oertli M."/>
            <person name="Naumann U."/>
            <person name="Petersen F."/>
            <person name="Wong J."/>
        </authorList>
    </citation>
    <scope>NUCLEOTIDE SEQUENCE</scope>
    <source>
        <strain evidence="2">GSM-AAB239-AS_SAM_17_03QT</strain>
    </source>
</reference>
<protein>
    <submittedName>
        <fullName evidence="2">Uncharacterized protein</fullName>
    </submittedName>
</protein>
<proteinExistence type="predicted"/>
<evidence type="ECO:0000313" key="3">
    <source>
        <dbReference type="Proteomes" id="UP001140949"/>
    </source>
</evidence>
<dbReference type="EMBL" id="JANAVB010031216">
    <property type="protein sequence ID" value="KAJ6812340.1"/>
    <property type="molecule type" value="Genomic_DNA"/>
</dbReference>
<name>A0AAX6F7F5_IRIPA</name>
<feature type="region of interest" description="Disordered" evidence="1">
    <location>
        <begin position="69"/>
        <end position="90"/>
    </location>
</feature>
<keyword evidence="3" id="KW-1185">Reference proteome</keyword>
<gene>
    <name evidence="2" type="ORF">M6B38_149965</name>
</gene>